<dbReference type="EMBL" id="CP036298">
    <property type="protein sequence ID" value="QDV23497.1"/>
    <property type="molecule type" value="Genomic_DNA"/>
</dbReference>
<reference evidence="1 2" key="1">
    <citation type="submission" date="2019-02" db="EMBL/GenBank/DDBJ databases">
        <title>Deep-cultivation of Planctomycetes and their phenomic and genomic characterization uncovers novel biology.</title>
        <authorList>
            <person name="Wiegand S."/>
            <person name="Jogler M."/>
            <person name="Boedeker C."/>
            <person name="Pinto D."/>
            <person name="Vollmers J."/>
            <person name="Rivas-Marin E."/>
            <person name="Kohn T."/>
            <person name="Peeters S.H."/>
            <person name="Heuer A."/>
            <person name="Rast P."/>
            <person name="Oberbeckmann S."/>
            <person name="Bunk B."/>
            <person name="Jeske O."/>
            <person name="Meyerdierks A."/>
            <person name="Storesund J.E."/>
            <person name="Kallscheuer N."/>
            <person name="Luecker S."/>
            <person name="Lage O.M."/>
            <person name="Pohl T."/>
            <person name="Merkel B.J."/>
            <person name="Hornburger P."/>
            <person name="Mueller R.-W."/>
            <person name="Bruemmer F."/>
            <person name="Labrenz M."/>
            <person name="Spormann A.M."/>
            <person name="Op den Camp H."/>
            <person name="Overmann J."/>
            <person name="Amann R."/>
            <person name="Jetten M.S.M."/>
            <person name="Mascher T."/>
            <person name="Medema M.H."/>
            <person name="Devos D.P."/>
            <person name="Kaster A.-K."/>
            <person name="Ovreas L."/>
            <person name="Rohde M."/>
            <person name="Galperin M.Y."/>
            <person name="Jogler C."/>
        </authorList>
    </citation>
    <scope>NUCLEOTIDE SEQUENCE [LARGE SCALE GENOMIC DNA]</scope>
    <source>
        <strain evidence="1 2">Q31a</strain>
    </source>
</reference>
<dbReference type="Proteomes" id="UP000318017">
    <property type="component" value="Chromosome"/>
</dbReference>
<name>A0A518G4H1_9BACT</name>
<gene>
    <name evidence="1" type="ORF">Q31a_17960</name>
</gene>
<proteinExistence type="predicted"/>
<organism evidence="1 2">
    <name type="scientific">Aureliella helgolandensis</name>
    <dbReference type="NCBI Taxonomy" id="2527968"/>
    <lineage>
        <taxon>Bacteria</taxon>
        <taxon>Pseudomonadati</taxon>
        <taxon>Planctomycetota</taxon>
        <taxon>Planctomycetia</taxon>
        <taxon>Pirellulales</taxon>
        <taxon>Pirellulaceae</taxon>
        <taxon>Aureliella</taxon>
    </lineage>
</organism>
<dbReference type="AlphaFoldDB" id="A0A518G4H1"/>
<keyword evidence="2" id="KW-1185">Reference proteome</keyword>
<sequence length="82" mass="8982">MQCWKTANAPHVHYLVQAMRFGMRADGIRKCEKVSLVAHCGQLQLGFDLVCGLLHDSVGLARKCSAAGSHTSLYTRFSQSTS</sequence>
<dbReference type="KEGG" id="ahel:Q31a_17960"/>
<evidence type="ECO:0000313" key="1">
    <source>
        <dbReference type="EMBL" id="QDV23497.1"/>
    </source>
</evidence>
<protein>
    <submittedName>
        <fullName evidence="1">Uncharacterized protein</fullName>
    </submittedName>
</protein>
<accession>A0A518G4H1</accession>
<evidence type="ECO:0000313" key="2">
    <source>
        <dbReference type="Proteomes" id="UP000318017"/>
    </source>
</evidence>